<proteinExistence type="predicted"/>
<comment type="caution">
    <text evidence="2">The sequence shown here is derived from an EMBL/GenBank/DDBJ whole genome shotgun (WGS) entry which is preliminary data.</text>
</comment>
<reference evidence="2 3" key="1">
    <citation type="submission" date="2020-08" db="EMBL/GenBank/DDBJ databases">
        <title>Sequencing the genomes of 1000 actinobacteria strains.</title>
        <authorList>
            <person name="Klenk H.-P."/>
        </authorList>
    </citation>
    <scope>NUCLEOTIDE SEQUENCE [LARGE SCALE GENOMIC DNA]</scope>
    <source>
        <strain evidence="2 3">DSM 45584</strain>
    </source>
</reference>
<keyword evidence="3" id="KW-1185">Reference proteome</keyword>
<dbReference type="AlphaFoldDB" id="A0A840Q2I6"/>
<dbReference type="EMBL" id="JACHIW010000001">
    <property type="protein sequence ID" value="MBB5154150.1"/>
    <property type="molecule type" value="Genomic_DNA"/>
</dbReference>
<gene>
    <name evidence="2" type="ORF">BJ970_001684</name>
</gene>
<evidence type="ECO:0000313" key="3">
    <source>
        <dbReference type="Proteomes" id="UP000584374"/>
    </source>
</evidence>
<dbReference type="Proteomes" id="UP000584374">
    <property type="component" value="Unassembled WGS sequence"/>
</dbReference>
<name>A0A840Q2I6_9PSEU</name>
<evidence type="ECO:0000259" key="1">
    <source>
        <dbReference type="Pfam" id="PF04149"/>
    </source>
</evidence>
<feature type="domain" description="DUF397" evidence="1">
    <location>
        <begin position="2"/>
        <end position="27"/>
    </location>
</feature>
<organism evidence="2 3">
    <name type="scientific">Saccharopolyspora phatthalungensis</name>
    <dbReference type="NCBI Taxonomy" id="664693"/>
    <lineage>
        <taxon>Bacteria</taxon>
        <taxon>Bacillati</taxon>
        <taxon>Actinomycetota</taxon>
        <taxon>Actinomycetes</taxon>
        <taxon>Pseudonocardiales</taxon>
        <taxon>Pseudonocardiaceae</taxon>
        <taxon>Saccharopolyspora</taxon>
    </lineage>
</organism>
<protein>
    <recommendedName>
        <fullName evidence="1">DUF397 domain-containing protein</fullName>
    </recommendedName>
</protein>
<sequence length="32" mass="3633">MGVRDSKNRDGGTLLFAPDQWHTFLRNLDNAS</sequence>
<evidence type="ECO:0000313" key="2">
    <source>
        <dbReference type="EMBL" id="MBB5154150.1"/>
    </source>
</evidence>
<dbReference type="InterPro" id="IPR007278">
    <property type="entry name" value="DUF397"/>
</dbReference>
<accession>A0A840Q2I6</accession>
<dbReference type="Pfam" id="PF04149">
    <property type="entry name" value="DUF397"/>
    <property type="match status" value="1"/>
</dbReference>